<comment type="caution">
    <text evidence="3">The sequence shown here is derived from an EMBL/GenBank/DDBJ whole genome shotgun (WGS) entry which is preliminary data.</text>
</comment>
<dbReference type="AlphaFoldDB" id="A0A8J4M3I6"/>
<accession>A0A8J4M3I6</accession>
<dbReference type="RefSeq" id="WP_213413686.1">
    <property type="nucleotide sequence ID" value="NZ_BOVK01000061.1"/>
</dbReference>
<proteinExistence type="predicted"/>
<name>A0A8J4M3I6_9BACL</name>
<dbReference type="Pfam" id="PF11772">
    <property type="entry name" value="EpuA"/>
    <property type="match status" value="1"/>
</dbReference>
<evidence type="ECO:0008006" key="5">
    <source>
        <dbReference type="Google" id="ProtNLM"/>
    </source>
</evidence>
<dbReference type="InterPro" id="IPR024596">
    <property type="entry name" value="RNApol_su_b/EpuA"/>
</dbReference>
<keyword evidence="2" id="KW-0472">Membrane</keyword>
<feature type="transmembrane region" description="Helical" evidence="2">
    <location>
        <begin position="50"/>
        <end position="72"/>
    </location>
</feature>
<gene>
    <name evidence="3" type="ORF">XYCOK13_37030</name>
</gene>
<evidence type="ECO:0000256" key="2">
    <source>
        <dbReference type="SAM" id="Phobius"/>
    </source>
</evidence>
<keyword evidence="4" id="KW-1185">Reference proteome</keyword>
<dbReference type="EMBL" id="BOVK01000061">
    <property type="protein sequence ID" value="GIQ70879.1"/>
    <property type="molecule type" value="Genomic_DNA"/>
</dbReference>
<evidence type="ECO:0000313" key="3">
    <source>
        <dbReference type="EMBL" id="GIQ70879.1"/>
    </source>
</evidence>
<protein>
    <recommendedName>
        <fullName evidence="5">DNA-directed RNA polymerase subunit beta</fullName>
    </recommendedName>
</protein>
<keyword evidence="2" id="KW-1133">Transmembrane helix</keyword>
<evidence type="ECO:0000313" key="4">
    <source>
        <dbReference type="Proteomes" id="UP000677918"/>
    </source>
</evidence>
<feature type="region of interest" description="Disordered" evidence="1">
    <location>
        <begin position="1"/>
        <end position="40"/>
    </location>
</feature>
<sequence length="100" mass="11196">MHDHGTESRRPRQEAEQPNRSGAKPAAAGDGRPKAKASKQPPWLRITLRILRYLIVPVACVIALYVGLYVGYVTLGDQSAGDIWKPETWKHVFDLVFAKE</sequence>
<feature type="compositionally biased region" description="Basic and acidic residues" evidence="1">
    <location>
        <begin position="1"/>
        <end position="17"/>
    </location>
</feature>
<dbReference type="Proteomes" id="UP000677918">
    <property type="component" value="Unassembled WGS sequence"/>
</dbReference>
<organism evidence="3 4">
    <name type="scientific">Xylanibacillus composti</name>
    <dbReference type="NCBI Taxonomy" id="1572762"/>
    <lineage>
        <taxon>Bacteria</taxon>
        <taxon>Bacillati</taxon>
        <taxon>Bacillota</taxon>
        <taxon>Bacilli</taxon>
        <taxon>Bacillales</taxon>
        <taxon>Paenibacillaceae</taxon>
        <taxon>Xylanibacillus</taxon>
    </lineage>
</organism>
<reference evidence="3" key="1">
    <citation type="submission" date="2021-04" db="EMBL/GenBank/DDBJ databases">
        <title>Draft genome sequence of Xylanibacillus composti strain K13.</title>
        <authorList>
            <person name="Uke A."/>
            <person name="Chhe C."/>
            <person name="Baramee S."/>
            <person name="Kosugi A."/>
        </authorList>
    </citation>
    <scope>NUCLEOTIDE SEQUENCE</scope>
    <source>
        <strain evidence="3">K13</strain>
    </source>
</reference>
<keyword evidence="2" id="KW-0812">Transmembrane</keyword>
<evidence type="ECO:0000256" key="1">
    <source>
        <dbReference type="SAM" id="MobiDB-lite"/>
    </source>
</evidence>